<feature type="transmembrane region" description="Helical" evidence="1">
    <location>
        <begin position="54"/>
        <end position="80"/>
    </location>
</feature>
<feature type="transmembrane region" description="Helical" evidence="1">
    <location>
        <begin position="132"/>
        <end position="152"/>
    </location>
</feature>
<protein>
    <recommendedName>
        <fullName evidence="4">Cytochrome oxidase subunit I profile domain-containing protein</fullName>
    </recommendedName>
</protein>
<name>A0A143DB87_9PROT</name>
<dbReference type="Proteomes" id="UP000076066">
    <property type="component" value="Chromosome"/>
</dbReference>
<feature type="transmembrane region" description="Helical" evidence="1">
    <location>
        <begin position="339"/>
        <end position="362"/>
    </location>
</feature>
<dbReference type="GO" id="GO:0004129">
    <property type="term" value="F:cytochrome-c oxidase activity"/>
    <property type="evidence" value="ECO:0007669"/>
    <property type="project" value="InterPro"/>
</dbReference>
<keyword evidence="1" id="KW-0472">Membrane</keyword>
<evidence type="ECO:0000313" key="2">
    <source>
        <dbReference type="EMBL" id="AMW34001.1"/>
    </source>
</evidence>
<accession>A0A143DB87</accession>
<dbReference type="AlphaFoldDB" id="A0A143DB87"/>
<evidence type="ECO:0000256" key="1">
    <source>
        <dbReference type="SAM" id="Phobius"/>
    </source>
</evidence>
<dbReference type="InterPro" id="IPR036927">
    <property type="entry name" value="Cyt_c_oxase-like_su1_sf"/>
</dbReference>
<sequence length="463" mass="49298">MIPVPRSLRSETRYWVLLSLSSLALAGGLALLLALSRTPGVQEYLPVHFFRAALVTHVIFSVVIWYLGMAAAVCTYLVAARSSPYFSEERTDLFRFAPSLAMGGMVLLLVPFSLGLGEPSLNNYVPVIGHPVFGLGLVLLGVAFSAPFYRVLMWPDGRDSGACLFCARGLAAVWFLALVCCVLAALTMPSGLQSVPFNETLFWGTGHLLQFLNFLMMVLIWQDVGRRLHGEYPLSSGLLRTIVVLVVSVALLGPFLYLFLDPRDARLFSHFTLLYQLGLIGQPFLAVAGLVGALLCRGLKPGTVQGTGLGLSCLLFVIGGLFGYVLGGGDTRTPAHYHLVIGGVMLALMVFLATVLLPWLGYSLVRMRSVLRCLGLYGAGQLLHAGGLFVAGSSGVARKTAGGSQGLDTPLEIVSMLAMGCGALIAVIGGASFVWIIGSRLLGPPSVLSESLTESGGRYLAKT</sequence>
<feature type="transmembrane region" description="Helical" evidence="1">
    <location>
        <begin position="12"/>
        <end position="34"/>
    </location>
</feature>
<feature type="transmembrane region" description="Helical" evidence="1">
    <location>
        <begin position="413"/>
        <end position="437"/>
    </location>
</feature>
<feature type="transmembrane region" description="Helical" evidence="1">
    <location>
        <begin position="272"/>
        <end position="296"/>
    </location>
</feature>
<keyword evidence="1" id="KW-1133">Transmembrane helix</keyword>
<dbReference type="InterPro" id="IPR000883">
    <property type="entry name" value="Cyt_C_Oxase_1"/>
</dbReference>
<dbReference type="Gene3D" id="1.20.210.10">
    <property type="entry name" value="Cytochrome c oxidase-like, subunit I domain"/>
    <property type="match status" value="1"/>
</dbReference>
<dbReference type="GO" id="GO:0009060">
    <property type="term" value="P:aerobic respiration"/>
    <property type="evidence" value="ECO:0007669"/>
    <property type="project" value="InterPro"/>
</dbReference>
<feature type="transmembrane region" description="Helical" evidence="1">
    <location>
        <begin position="92"/>
        <end position="112"/>
    </location>
</feature>
<evidence type="ECO:0000313" key="3">
    <source>
        <dbReference type="Proteomes" id="UP000076066"/>
    </source>
</evidence>
<keyword evidence="3" id="KW-1185">Reference proteome</keyword>
<gene>
    <name evidence="2" type="ORF">AY555_01085</name>
</gene>
<feature type="transmembrane region" description="Helical" evidence="1">
    <location>
        <begin position="308"/>
        <end position="327"/>
    </location>
</feature>
<keyword evidence="1" id="KW-0812">Transmembrane</keyword>
<feature type="transmembrane region" description="Helical" evidence="1">
    <location>
        <begin position="242"/>
        <end position="260"/>
    </location>
</feature>
<feature type="transmembrane region" description="Helical" evidence="1">
    <location>
        <begin position="374"/>
        <end position="393"/>
    </location>
</feature>
<dbReference type="EMBL" id="CP014525">
    <property type="protein sequence ID" value="AMW34001.1"/>
    <property type="molecule type" value="Genomic_DNA"/>
</dbReference>
<feature type="transmembrane region" description="Helical" evidence="1">
    <location>
        <begin position="164"/>
        <end position="188"/>
    </location>
</feature>
<reference evidence="2 3" key="1">
    <citation type="submission" date="2016-02" db="EMBL/GenBank/DDBJ databases">
        <title>Complete Genome of H5569, the type strain of the newly described species Haematospirillium jordaniae.</title>
        <authorList>
            <person name="Nicholson A.C."/>
            <person name="Humrighouse B.W."/>
            <person name="Loparov V."/>
            <person name="McQuiston J.R."/>
        </authorList>
    </citation>
    <scope>NUCLEOTIDE SEQUENCE [LARGE SCALE GENOMIC DNA]</scope>
    <source>
        <strain evidence="2 3">H5569</strain>
    </source>
</reference>
<evidence type="ECO:0008006" key="4">
    <source>
        <dbReference type="Google" id="ProtNLM"/>
    </source>
</evidence>
<proteinExistence type="predicted"/>
<dbReference type="KEGG" id="hjo:AY555_01085"/>
<dbReference type="GO" id="GO:0020037">
    <property type="term" value="F:heme binding"/>
    <property type="evidence" value="ECO:0007669"/>
    <property type="project" value="InterPro"/>
</dbReference>
<dbReference type="STRING" id="1549855.AY555_01085"/>
<organism evidence="2 3">
    <name type="scientific">Haematospirillum jordaniae</name>
    <dbReference type="NCBI Taxonomy" id="1549855"/>
    <lineage>
        <taxon>Bacteria</taxon>
        <taxon>Pseudomonadati</taxon>
        <taxon>Pseudomonadota</taxon>
        <taxon>Alphaproteobacteria</taxon>
        <taxon>Rhodospirillales</taxon>
        <taxon>Novispirillaceae</taxon>
        <taxon>Haematospirillum</taxon>
    </lineage>
</organism>
<dbReference type="SUPFAM" id="SSF81442">
    <property type="entry name" value="Cytochrome c oxidase subunit I-like"/>
    <property type="match status" value="1"/>
</dbReference>
<dbReference type="Pfam" id="PF00115">
    <property type="entry name" value="COX1"/>
    <property type="match status" value="1"/>
</dbReference>
<feature type="transmembrane region" description="Helical" evidence="1">
    <location>
        <begin position="200"/>
        <end position="221"/>
    </location>
</feature>
<dbReference type="GO" id="GO:0016020">
    <property type="term" value="C:membrane"/>
    <property type="evidence" value="ECO:0007669"/>
    <property type="project" value="InterPro"/>
</dbReference>